<dbReference type="InterPro" id="IPR003594">
    <property type="entry name" value="HATPase_dom"/>
</dbReference>
<feature type="transmembrane region" description="Helical" evidence="4">
    <location>
        <begin position="47"/>
        <end position="65"/>
    </location>
</feature>
<name>A0ABV8JC41_9ACTN</name>
<dbReference type="Pfam" id="PF02518">
    <property type="entry name" value="HATPase_c"/>
    <property type="match status" value="1"/>
</dbReference>
<dbReference type="EMBL" id="JBHSBL010000041">
    <property type="protein sequence ID" value="MFC4072625.1"/>
    <property type="molecule type" value="Genomic_DNA"/>
</dbReference>
<dbReference type="InterPro" id="IPR036890">
    <property type="entry name" value="HATPase_C_sf"/>
</dbReference>
<evidence type="ECO:0000259" key="5">
    <source>
        <dbReference type="Pfam" id="PF02518"/>
    </source>
</evidence>
<dbReference type="RefSeq" id="WP_378073499.1">
    <property type="nucleotide sequence ID" value="NZ_JBHSBL010000041.1"/>
</dbReference>
<dbReference type="InterPro" id="IPR050482">
    <property type="entry name" value="Sensor_HK_TwoCompSys"/>
</dbReference>
<keyword evidence="3" id="KW-0902">Two-component regulatory system</keyword>
<feature type="transmembrane region" description="Helical" evidence="4">
    <location>
        <begin position="385"/>
        <end position="406"/>
    </location>
</feature>
<evidence type="ECO:0000256" key="3">
    <source>
        <dbReference type="ARBA" id="ARBA00023012"/>
    </source>
</evidence>
<evidence type="ECO:0000256" key="1">
    <source>
        <dbReference type="ARBA" id="ARBA00022679"/>
    </source>
</evidence>
<proteinExistence type="predicted"/>
<feature type="transmembrane region" description="Helical" evidence="4">
    <location>
        <begin position="238"/>
        <end position="263"/>
    </location>
</feature>
<feature type="transmembrane region" description="Helical" evidence="4">
    <location>
        <begin position="270"/>
        <end position="289"/>
    </location>
</feature>
<evidence type="ECO:0000313" key="7">
    <source>
        <dbReference type="Proteomes" id="UP001595867"/>
    </source>
</evidence>
<evidence type="ECO:0000256" key="4">
    <source>
        <dbReference type="SAM" id="Phobius"/>
    </source>
</evidence>
<sequence length="645" mass="66038">MSDRWRAVLAGAGAALIIAVATSRGLEGFGLMPITVSPSRGGYRGLGWLVAVTPVVAGFAALVLVRWWPYLVTAGGLTGSLAVLRWLGVADLGTVAHIVGAAGYPLAVVGLLGCAQSLIHGRRPGTGSVVAGLSAGALVFASALLGSFWIFGTERLRYWHIGLLVAGLAAVVPALLRWWRGDAAAAGPLPGPWWRWSRLRLVLAAGAATAVPLPLSRLSTEQIADLFGVGTSALQRHGFAEVAMVGAITLALVAVLAAVAGLWSLAGASTAATLLVAISGPVLLGIAATRPDGPAGWLAALAGVAIGAAVVATRWRVVGAVVLTVGAATTVFIAWSATTGDPEKLAEQHHLVPGLVLLVTMSAAGTAGIGAIAPALTRTGAVPAVLGPFTMVLFTAGMQTVQVTYVNADGLPESSYLNPVGHIDSSGFLLLVAGAGVAGIGVAQYLTERWEERKRAEQIRREAAAAERERLARPIHDGVLQVLAMVQRGESGSELAALAGEQEAALRNLLRGGGSPGRTDEEDLNLALALPGVELSAPATPVLLPAGPAGELIAAVHAALDNVRRHAGDGARVWILLEDEGDGVRVTVRDDGTGIAPGRLEEAARTGRLGVVQSMRGRITDLGGTTGIHSSPGQGTEVEFWVPRR</sequence>
<dbReference type="PANTHER" id="PTHR24421">
    <property type="entry name" value="NITRATE/NITRITE SENSOR PROTEIN NARX-RELATED"/>
    <property type="match status" value="1"/>
</dbReference>
<feature type="transmembrane region" description="Helical" evidence="4">
    <location>
        <begin position="426"/>
        <end position="446"/>
    </location>
</feature>
<dbReference type="Gene3D" id="3.30.565.10">
    <property type="entry name" value="Histidine kinase-like ATPase, C-terminal domain"/>
    <property type="match status" value="1"/>
</dbReference>
<feature type="transmembrane region" description="Helical" evidence="4">
    <location>
        <begin position="199"/>
        <end position="218"/>
    </location>
</feature>
<protein>
    <submittedName>
        <fullName evidence="6">ATP-binding protein</fullName>
    </submittedName>
</protein>
<keyword evidence="2" id="KW-0418">Kinase</keyword>
<feature type="transmembrane region" description="Helical" evidence="4">
    <location>
        <begin position="70"/>
        <end position="88"/>
    </location>
</feature>
<evidence type="ECO:0000256" key="2">
    <source>
        <dbReference type="ARBA" id="ARBA00022777"/>
    </source>
</evidence>
<feature type="transmembrane region" description="Helical" evidence="4">
    <location>
        <begin position="94"/>
        <end position="115"/>
    </location>
</feature>
<keyword evidence="6" id="KW-0067">ATP-binding</keyword>
<gene>
    <name evidence="6" type="ORF">ACFO0C_47500</name>
</gene>
<evidence type="ECO:0000313" key="6">
    <source>
        <dbReference type="EMBL" id="MFC4072625.1"/>
    </source>
</evidence>
<feature type="transmembrane region" description="Helical" evidence="4">
    <location>
        <begin position="350"/>
        <end position="373"/>
    </location>
</feature>
<comment type="caution">
    <text evidence="6">The sequence shown here is derived from an EMBL/GenBank/DDBJ whole genome shotgun (WGS) entry which is preliminary data.</text>
</comment>
<keyword evidence="6" id="KW-0547">Nucleotide-binding</keyword>
<dbReference type="GO" id="GO:0005524">
    <property type="term" value="F:ATP binding"/>
    <property type="evidence" value="ECO:0007669"/>
    <property type="project" value="UniProtKB-KW"/>
</dbReference>
<reference evidence="7" key="1">
    <citation type="journal article" date="2019" name="Int. J. Syst. Evol. Microbiol.">
        <title>The Global Catalogue of Microorganisms (GCM) 10K type strain sequencing project: providing services to taxonomists for standard genome sequencing and annotation.</title>
        <authorList>
            <consortium name="The Broad Institute Genomics Platform"/>
            <consortium name="The Broad Institute Genome Sequencing Center for Infectious Disease"/>
            <person name="Wu L."/>
            <person name="Ma J."/>
        </authorList>
    </citation>
    <scope>NUCLEOTIDE SEQUENCE [LARGE SCALE GENOMIC DNA]</scope>
    <source>
        <strain evidence="7">TBRC 5832</strain>
    </source>
</reference>
<keyword evidence="7" id="KW-1185">Reference proteome</keyword>
<feature type="transmembrane region" description="Helical" evidence="4">
    <location>
        <begin position="317"/>
        <end position="338"/>
    </location>
</feature>
<dbReference type="SUPFAM" id="SSF55874">
    <property type="entry name" value="ATPase domain of HSP90 chaperone/DNA topoisomerase II/histidine kinase"/>
    <property type="match status" value="1"/>
</dbReference>
<accession>A0ABV8JC41</accession>
<keyword evidence="4" id="KW-0472">Membrane</keyword>
<dbReference type="PANTHER" id="PTHR24421:SF61">
    <property type="entry name" value="OXYGEN SENSOR HISTIDINE KINASE NREB"/>
    <property type="match status" value="1"/>
</dbReference>
<feature type="transmembrane region" description="Helical" evidence="4">
    <location>
        <begin position="127"/>
        <end position="152"/>
    </location>
</feature>
<feature type="transmembrane region" description="Helical" evidence="4">
    <location>
        <begin position="295"/>
        <end position="312"/>
    </location>
</feature>
<dbReference type="Proteomes" id="UP001595867">
    <property type="component" value="Unassembled WGS sequence"/>
</dbReference>
<keyword evidence="4" id="KW-0812">Transmembrane</keyword>
<keyword evidence="1" id="KW-0808">Transferase</keyword>
<feature type="domain" description="Histidine kinase/HSP90-like ATPase" evidence="5">
    <location>
        <begin position="552"/>
        <end position="644"/>
    </location>
</feature>
<feature type="transmembrane region" description="Helical" evidence="4">
    <location>
        <begin position="158"/>
        <end position="179"/>
    </location>
</feature>
<keyword evidence="4" id="KW-1133">Transmembrane helix</keyword>
<dbReference type="CDD" id="cd16917">
    <property type="entry name" value="HATPase_UhpB-NarQ-NarX-like"/>
    <property type="match status" value="1"/>
</dbReference>
<organism evidence="6 7">
    <name type="scientific">Actinoplanes subglobosus</name>
    <dbReference type="NCBI Taxonomy" id="1547892"/>
    <lineage>
        <taxon>Bacteria</taxon>
        <taxon>Bacillati</taxon>
        <taxon>Actinomycetota</taxon>
        <taxon>Actinomycetes</taxon>
        <taxon>Micromonosporales</taxon>
        <taxon>Micromonosporaceae</taxon>
        <taxon>Actinoplanes</taxon>
    </lineage>
</organism>